<dbReference type="PANTHER" id="PTHR43355">
    <property type="entry name" value="FLAVIN REDUCTASE (NADPH)"/>
    <property type="match status" value="1"/>
</dbReference>
<dbReference type="PANTHER" id="PTHR43355:SF2">
    <property type="entry name" value="FLAVIN REDUCTASE (NADPH)"/>
    <property type="match status" value="1"/>
</dbReference>
<dbReference type="Proteomes" id="UP000310158">
    <property type="component" value="Unassembled WGS sequence"/>
</dbReference>
<dbReference type="OrthoDB" id="10254221at2759"/>
<dbReference type="Gene3D" id="3.40.50.720">
    <property type="entry name" value="NAD(P)-binding Rossmann-like Domain"/>
    <property type="match status" value="1"/>
</dbReference>
<feature type="chain" id="PRO_5020979026" description="NAD(P)-binding domain-containing protein" evidence="2">
    <location>
        <begin position="27"/>
        <end position="205"/>
    </location>
</feature>
<organism evidence="4 5">
    <name type="scientific">Bondarzewia mesenterica</name>
    <dbReference type="NCBI Taxonomy" id="1095465"/>
    <lineage>
        <taxon>Eukaryota</taxon>
        <taxon>Fungi</taxon>
        <taxon>Dikarya</taxon>
        <taxon>Basidiomycota</taxon>
        <taxon>Agaricomycotina</taxon>
        <taxon>Agaricomycetes</taxon>
        <taxon>Russulales</taxon>
        <taxon>Bondarzewiaceae</taxon>
        <taxon>Bondarzewia</taxon>
    </lineage>
</organism>
<evidence type="ECO:0000313" key="5">
    <source>
        <dbReference type="Proteomes" id="UP000310158"/>
    </source>
</evidence>
<evidence type="ECO:0000256" key="1">
    <source>
        <dbReference type="ARBA" id="ARBA00038376"/>
    </source>
</evidence>
<sequence length="205" mass="21759">MRVLVLGATGPCGVLLIRELLTSTHAAVVVYARNPSKLPSDISTHRNVVIIQGELTDSDSLSKAMEGVHAVLSALGPGTFHPSSTPLANGYKLVLEVMQRHNVSRLIALGTPSIKDEQDKFSLAYATMAATVFSITRNACKDMVAVGETIRASSEGMQWTIVRAPVLTNAEKKRCGSGVYRGRKDGNEVGEDCVCCVCGAGVAEE</sequence>
<keyword evidence="5" id="KW-1185">Reference proteome</keyword>
<gene>
    <name evidence="4" type="ORF">EW146_g8517</name>
</gene>
<evidence type="ECO:0000256" key="2">
    <source>
        <dbReference type="SAM" id="SignalP"/>
    </source>
</evidence>
<keyword evidence="2" id="KW-0732">Signal</keyword>
<dbReference type="Pfam" id="PF13460">
    <property type="entry name" value="NAD_binding_10"/>
    <property type="match status" value="1"/>
</dbReference>
<name>A0A4S4LFM2_9AGAM</name>
<dbReference type="AlphaFoldDB" id="A0A4S4LFM2"/>
<dbReference type="InterPro" id="IPR051606">
    <property type="entry name" value="Polyketide_Oxido-like"/>
</dbReference>
<evidence type="ECO:0000313" key="4">
    <source>
        <dbReference type="EMBL" id="THH09978.1"/>
    </source>
</evidence>
<dbReference type="SUPFAM" id="SSF51735">
    <property type="entry name" value="NAD(P)-binding Rossmann-fold domains"/>
    <property type="match status" value="1"/>
</dbReference>
<protein>
    <recommendedName>
        <fullName evidence="3">NAD(P)-binding domain-containing protein</fullName>
    </recommendedName>
</protein>
<dbReference type="GO" id="GO:0016646">
    <property type="term" value="F:oxidoreductase activity, acting on the CH-NH group of donors, NAD or NADP as acceptor"/>
    <property type="evidence" value="ECO:0007669"/>
    <property type="project" value="TreeGrafter"/>
</dbReference>
<feature type="signal peptide" evidence="2">
    <location>
        <begin position="1"/>
        <end position="26"/>
    </location>
</feature>
<reference evidence="4 5" key="1">
    <citation type="submission" date="2019-02" db="EMBL/GenBank/DDBJ databases">
        <title>Genome sequencing of the rare red list fungi Bondarzewia mesenterica.</title>
        <authorList>
            <person name="Buettner E."/>
            <person name="Kellner H."/>
        </authorList>
    </citation>
    <scope>NUCLEOTIDE SEQUENCE [LARGE SCALE GENOMIC DNA]</scope>
    <source>
        <strain evidence="4 5">DSM 108281</strain>
    </source>
</reference>
<dbReference type="InterPro" id="IPR016040">
    <property type="entry name" value="NAD(P)-bd_dom"/>
</dbReference>
<proteinExistence type="inferred from homology"/>
<comment type="caution">
    <text evidence="4">The sequence shown here is derived from an EMBL/GenBank/DDBJ whole genome shotgun (WGS) entry which is preliminary data.</text>
</comment>
<feature type="domain" description="NAD(P)-binding" evidence="3">
    <location>
        <begin position="7"/>
        <end position="177"/>
    </location>
</feature>
<dbReference type="EMBL" id="SGPL01000598">
    <property type="protein sequence ID" value="THH09978.1"/>
    <property type="molecule type" value="Genomic_DNA"/>
</dbReference>
<comment type="similarity">
    <text evidence="1">Belongs to the avfA family.</text>
</comment>
<accession>A0A4S4LFM2</accession>
<evidence type="ECO:0000259" key="3">
    <source>
        <dbReference type="Pfam" id="PF13460"/>
    </source>
</evidence>
<dbReference type="InterPro" id="IPR036291">
    <property type="entry name" value="NAD(P)-bd_dom_sf"/>
</dbReference>